<proteinExistence type="inferred from homology"/>
<keyword evidence="6" id="KW-0862">Zinc</keyword>
<dbReference type="PANTHER" id="PTHR30616:SF2">
    <property type="entry name" value="PURINE NUCLEOSIDE PHOSPHORYLASE LACC1"/>
    <property type="match status" value="1"/>
</dbReference>
<dbReference type="InterPro" id="IPR011324">
    <property type="entry name" value="Cytotoxic_necrot_fac-like_cat"/>
</dbReference>
<dbReference type="GO" id="GO:0016787">
    <property type="term" value="F:hydrolase activity"/>
    <property type="evidence" value="ECO:0007669"/>
    <property type="project" value="UniProtKB-KW"/>
</dbReference>
<comment type="catalytic activity">
    <reaction evidence="1">
        <text>inosine + phosphate = alpha-D-ribose 1-phosphate + hypoxanthine</text>
        <dbReference type="Rhea" id="RHEA:27646"/>
        <dbReference type="ChEBI" id="CHEBI:17368"/>
        <dbReference type="ChEBI" id="CHEBI:17596"/>
        <dbReference type="ChEBI" id="CHEBI:43474"/>
        <dbReference type="ChEBI" id="CHEBI:57720"/>
        <dbReference type="EC" id="2.4.2.1"/>
    </reaction>
    <physiologicalReaction direction="left-to-right" evidence="1">
        <dbReference type="Rhea" id="RHEA:27647"/>
    </physiologicalReaction>
</comment>
<comment type="caution">
    <text evidence="11">The sequence shown here is derived from an EMBL/GenBank/DDBJ whole genome shotgun (WGS) entry which is preliminary data.</text>
</comment>
<evidence type="ECO:0000256" key="6">
    <source>
        <dbReference type="ARBA" id="ARBA00022833"/>
    </source>
</evidence>
<evidence type="ECO:0000256" key="5">
    <source>
        <dbReference type="ARBA" id="ARBA00022801"/>
    </source>
</evidence>
<evidence type="ECO:0000313" key="11">
    <source>
        <dbReference type="EMBL" id="OXT00545.1"/>
    </source>
</evidence>
<comment type="similarity">
    <text evidence="2 10">Belongs to the purine nucleoside phosphorylase YfiH/LACC1 family.</text>
</comment>
<dbReference type="AlphaFoldDB" id="A0A231UX78"/>
<name>A0A231UX78_9HYPH</name>
<evidence type="ECO:0000256" key="3">
    <source>
        <dbReference type="ARBA" id="ARBA00022679"/>
    </source>
</evidence>
<dbReference type="InterPro" id="IPR038371">
    <property type="entry name" value="Cu_polyphenol_OxRdtase_sf"/>
</dbReference>
<evidence type="ECO:0000256" key="9">
    <source>
        <dbReference type="ARBA" id="ARBA00049893"/>
    </source>
</evidence>
<dbReference type="InterPro" id="IPR003730">
    <property type="entry name" value="Cu_polyphenol_OxRdtase"/>
</dbReference>
<organism evidence="11 12">
    <name type="scientific">Notoacmeibacter marinus</name>
    <dbReference type="NCBI Taxonomy" id="1876515"/>
    <lineage>
        <taxon>Bacteria</taxon>
        <taxon>Pseudomonadati</taxon>
        <taxon>Pseudomonadota</taxon>
        <taxon>Alphaproteobacteria</taxon>
        <taxon>Hyphomicrobiales</taxon>
        <taxon>Notoacmeibacteraceae</taxon>
        <taxon>Notoacmeibacter</taxon>
    </lineage>
</organism>
<keyword evidence="5" id="KW-0378">Hydrolase</keyword>
<evidence type="ECO:0000256" key="1">
    <source>
        <dbReference type="ARBA" id="ARBA00000553"/>
    </source>
</evidence>
<comment type="catalytic activity">
    <reaction evidence="7">
        <text>adenosine + H2O + H(+) = inosine + NH4(+)</text>
        <dbReference type="Rhea" id="RHEA:24408"/>
        <dbReference type="ChEBI" id="CHEBI:15377"/>
        <dbReference type="ChEBI" id="CHEBI:15378"/>
        <dbReference type="ChEBI" id="CHEBI:16335"/>
        <dbReference type="ChEBI" id="CHEBI:17596"/>
        <dbReference type="ChEBI" id="CHEBI:28938"/>
        <dbReference type="EC" id="3.5.4.4"/>
    </reaction>
    <physiologicalReaction direction="left-to-right" evidence="7">
        <dbReference type="Rhea" id="RHEA:24409"/>
    </physiologicalReaction>
</comment>
<dbReference type="NCBIfam" id="TIGR00726">
    <property type="entry name" value="peptidoglycan editing factor PgeF"/>
    <property type="match status" value="1"/>
</dbReference>
<dbReference type="SUPFAM" id="SSF64438">
    <property type="entry name" value="CNF1/YfiH-like putative cysteine hydrolases"/>
    <property type="match status" value="1"/>
</dbReference>
<reference evidence="12" key="1">
    <citation type="journal article" date="2017" name="Int. J. Syst. Evol. Microbiol.">
        <title>Notoacmeibacter marinus gen. nov., sp. nov., isolated from the gut of a limpet and proposal of Notoacmeibacteraceae fam. nov. in the order Rhizobiales of the class Alphaproteobacteria.</title>
        <authorList>
            <person name="Huang Z."/>
            <person name="Guo F."/>
            <person name="Lai Q."/>
        </authorList>
    </citation>
    <scope>NUCLEOTIDE SEQUENCE [LARGE SCALE GENOMIC DNA]</scope>
    <source>
        <strain evidence="12">XMTR2A4</strain>
    </source>
</reference>
<evidence type="ECO:0000256" key="2">
    <source>
        <dbReference type="ARBA" id="ARBA00007353"/>
    </source>
</evidence>
<evidence type="ECO:0000256" key="7">
    <source>
        <dbReference type="ARBA" id="ARBA00047989"/>
    </source>
</evidence>
<keyword evidence="3" id="KW-0808">Transferase</keyword>
<dbReference type="GO" id="GO:0017061">
    <property type="term" value="F:S-methyl-5-thioadenosine phosphorylase activity"/>
    <property type="evidence" value="ECO:0007669"/>
    <property type="project" value="UniProtKB-EC"/>
</dbReference>
<comment type="catalytic activity">
    <reaction evidence="9">
        <text>S-methyl-5'-thioadenosine + phosphate = 5-(methylsulfanyl)-alpha-D-ribose 1-phosphate + adenine</text>
        <dbReference type="Rhea" id="RHEA:11852"/>
        <dbReference type="ChEBI" id="CHEBI:16708"/>
        <dbReference type="ChEBI" id="CHEBI:17509"/>
        <dbReference type="ChEBI" id="CHEBI:43474"/>
        <dbReference type="ChEBI" id="CHEBI:58533"/>
        <dbReference type="EC" id="2.4.2.28"/>
    </reaction>
    <physiologicalReaction direction="left-to-right" evidence="9">
        <dbReference type="Rhea" id="RHEA:11853"/>
    </physiologicalReaction>
</comment>
<evidence type="ECO:0000256" key="8">
    <source>
        <dbReference type="ARBA" id="ARBA00048968"/>
    </source>
</evidence>
<comment type="catalytic activity">
    <reaction evidence="8">
        <text>adenosine + phosphate = alpha-D-ribose 1-phosphate + adenine</text>
        <dbReference type="Rhea" id="RHEA:27642"/>
        <dbReference type="ChEBI" id="CHEBI:16335"/>
        <dbReference type="ChEBI" id="CHEBI:16708"/>
        <dbReference type="ChEBI" id="CHEBI:43474"/>
        <dbReference type="ChEBI" id="CHEBI:57720"/>
        <dbReference type="EC" id="2.4.2.1"/>
    </reaction>
    <physiologicalReaction direction="left-to-right" evidence="8">
        <dbReference type="Rhea" id="RHEA:27643"/>
    </physiologicalReaction>
</comment>
<evidence type="ECO:0000256" key="4">
    <source>
        <dbReference type="ARBA" id="ARBA00022723"/>
    </source>
</evidence>
<dbReference type="GO" id="GO:0005507">
    <property type="term" value="F:copper ion binding"/>
    <property type="evidence" value="ECO:0007669"/>
    <property type="project" value="TreeGrafter"/>
</dbReference>
<dbReference type="EMBL" id="NBYO01000002">
    <property type="protein sequence ID" value="OXT00545.1"/>
    <property type="molecule type" value="Genomic_DNA"/>
</dbReference>
<dbReference type="CDD" id="cd16833">
    <property type="entry name" value="YfiH"/>
    <property type="match status" value="1"/>
</dbReference>
<keyword evidence="12" id="KW-1185">Reference proteome</keyword>
<dbReference type="PANTHER" id="PTHR30616">
    <property type="entry name" value="UNCHARACTERIZED PROTEIN YFIH"/>
    <property type="match status" value="1"/>
</dbReference>
<dbReference type="Proteomes" id="UP000215405">
    <property type="component" value="Unassembled WGS sequence"/>
</dbReference>
<sequence>MKEGREVPPIIRHGALDALKGIRHGFFTRQGGVSNGIYDSLNIGAGSDDEPGKVETNRRRVADALGSDPLVSTPWQIHSPDVVTIDAPLSGERPKSDALVTKTPDVAIGVVTADCGPVLFADPDAGVIGAAHAGWRGAFSGILENTVHAMEALGAERQRIVAILGPSISQPSYEVGPEFVERFLMANEDNHRWFAPSQKTGHALFDLVGFTLNRLAEFGVQAETLGLCTYEDEHRFFSYRRTTHRGEGDYGRQISAIMLAR</sequence>
<dbReference type="Pfam" id="PF02578">
    <property type="entry name" value="Cu-oxidase_4"/>
    <property type="match status" value="1"/>
</dbReference>
<gene>
    <name evidence="11" type="ORF">B7H23_10575</name>
</gene>
<keyword evidence="4" id="KW-0479">Metal-binding</keyword>
<evidence type="ECO:0000256" key="10">
    <source>
        <dbReference type="RuleBase" id="RU361274"/>
    </source>
</evidence>
<dbReference type="Gene3D" id="3.60.140.10">
    <property type="entry name" value="CNF1/YfiH-like putative cysteine hydrolases"/>
    <property type="match status" value="1"/>
</dbReference>
<accession>A0A231UX78</accession>
<protein>
    <recommendedName>
        <fullName evidence="10">Purine nucleoside phosphorylase</fullName>
    </recommendedName>
</protein>
<evidence type="ECO:0000313" key="12">
    <source>
        <dbReference type="Proteomes" id="UP000215405"/>
    </source>
</evidence>